<dbReference type="InterPro" id="IPR023210">
    <property type="entry name" value="NADP_OxRdtase_dom"/>
</dbReference>
<accession>A0ABU4MXT8</accession>
<keyword evidence="1" id="KW-0560">Oxidoreductase</keyword>
<evidence type="ECO:0000256" key="1">
    <source>
        <dbReference type="ARBA" id="ARBA00023002"/>
    </source>
</evidence>
<dbReference type="SUPFAM" id="SSF51430">
    <property type="entry name" value="NAD(P)-linked oxidoreductase"/>
    <property type="match status" value="1"/>
</dbReference>
<protein>
    <submittedName>
        <fullName evidence="3">Aldo/keto reductase</fullName>
    </submittedName>
</protein>
<dbReference type="PROSITE" id="PS51257">
    <property type="entry name" value="PROKAR_LIPOPROTEIN"/>
    <property type="match status" value="1"/>
</dbReference>
<evidence type="ECO:0000313" key="3">
    <source>
        <dbReference type="EMBL" id="MDX3041567.1"/>
    </source>
</evidence>
<proteinExistence type="predicted"/>
<dbReference type="Gene3D" id="3.20.20.100">
    <property type="entry name" value="NADP-dependent oxidoreductase domain"/>
    <property type="match status" value="1"/>
</dbReference>
<dbReference type="InterPro" id="IPR050791">
    <property type="entry name" value="Aldo-Keto_reductase"/>
</dbReference>
<dbReference type="PANTHER" id="PTHR43625">
    <property type="entry name" value="AFLATOXIN B1 ALDEHYDE REDUCTASE"/>
    <property type="match status" value="1"/>
</dbReference>
<dbReference type="RefSeq" id="WP_193380107.1">
    <property type="nucleotide sequence ID" value="NZ_JABXWF010000008.1"/>
</dbReference>
<dbReference type="InterPro" id="IPR036812">
    <property type="entry name" value="NAD(P)_OxRdtase_dom_sf"/>
</dbReference>
<dbReference type="EMBL" id="JARAWJ010000028">
    <property type="protein sequence ID" value="MDX3041567.1"/>
    <property type="molecule type" value="Genomic_DNA"/>
</dbReference>
<dbReference type="Proteomes" id="UP001282474">
    <property type="component" value="Unassembled WGS sequence"/>
</dbReference>
<comment type="caution">
    <text evidence="3">The sequence shown here is derived from an EMBL/GenBank/DDBJ whole genome shotgun (WGS) entry which is preliminary data.</text>
</comment>
<evidence type="ECO:0000259" key="2">
    <source>
        <dbReference type="Pfam" id="PF00248"/>
    </source>
</evidence>
<evidence type="ECO:0000313" key="4">
    <source>
        <dbReference type="Proteomes" id="UP001282474"/>
    </source>
</evidence>
<gene>
    <name evidence="3" type="ORF">PV383_30890</name>
</gene>
<sequence>MQTRPLGSAGPQVSALGLGCMGMSALYGGADRTESLATIHEALEAGVTLLDTGDFYGMGHNELLIGEALRTAPAAHREQALTSVKFGALRDADGGWSGYDGRPAAVRNFAAYSLQRLGTDHIDVYRIARVDPDVPIEETVGAIAELVEKGYVRHIGLSEVGAETIRRAAATAPIADLQIEYSLISRGIEREILPTTRELGIAVTAYGVLSRGLISGHFTHDRQLAPGDFRAFSPRFQGENLRHNLDLVEALRKIADQKGASVAQIAIAWVLSRGEDVVPLVGARRRDRLAEALGALEVRLDADDLAAIEGAVPADAAAGDRYPAAQLAHLDSER</sequence>
<dbReference type="PANTHER" id="PTHR43625:SF40">
    <property type="entry name" value="ALDO-KETO REDUCTASE YAKC [NADP(+)]"/>
    <property type="match status" value="1"/>
</dbReference>
<keyword evidence="4" id="KW-1185">Reference proteome</keyword>
<dbReference type="Pfam" id="PF00248">
    <property type="entry name" value="Aldo_ket_red"/>
    <property type="match status" value="1"/>
</dbReference>
<feature type="domain" description="NADP-dependent oxidoreductase" evidence="2">
    <location>
        <begin position="16"/>
        <end position="311"/>
    </location>
</feature>
<reference evidence="3 4" key="1">
    <citation type="journal article" date="2023" name="Microb. Genom.">
        <title>Mesoterricola silvestris gen. nov., sp. nov., Mesoterricola sediminis sp. nov., Geothrix oryzae sp. nov., Geothrix edaphica sp. nov., Geothrix rubra sp. nov., and Geothrix limicola sp. nov., six novel members of Acidobacteriota isolated from soils.</title>
        <authorList>
            <person name="Weisberg A.J."/>
            <person name="Pearce E."/>
            <person name="Kramer C.G."/>
            <person name="Chang J.H."/>
            <person name="Clarke C.R."/>
        </authorList>
    </citation>
    <scope>NUCLEOTIDE SEQUENCE [LARGE SCALE GENOMIC DNA]</scope>
    <source>
        <strain evidence="3 4">NE20-4-1</strain>
    </source>
</reference>
<name>A0ABU4MXT8_9ACTN</name>
<organism evidence="3 4">
    <name type="scientific">Streptomyces caniscabiei</name>
    <dbReference type="NCBI Taxonomy" id="2746961"/>
    <lineage>
        <taxon>Bacteria</taxon>
        <taxon>Bacillati</taxon>
        <taxon>Actinomycetota</taxon>
        <taxon>Actinomycetes</taxon>
        <taxon>Kitasatosporales</taxon>
        <taxon>Streptomycetaceae</taxon>
        <taxon>Streptomyces</taxon>
    </lineage>
</organism>